<keyword evidence="1" id="KW-0472">Membrane</keyword>
<comment type="caution">
    <text evidence="2">The sequence shown here is derived from an EMBL/GenBank/DDBJ whole genome shotgun (WGS) entry which is preliminary data.</text>
</comment>
<organism evidence="2 3">
    <name type="scientific">Candidatus Marsarchaeota G2 archaeon BE_D</name>
    <dbReference type="NCBI Taxonomy" id="1978158"/>
    <lineage>
        <taxon>Archaea</taxon>
        <taxon>Candidatus Marsarchaeota</taxon>
        <taxon>Candidatus Marsarchaeota group 2</taxon>
    </lineage>
</organism>
<sequence>MGHAVIYSMGFENSMGGSFSINLVGILQTTVNLYYKLEDTLTLNGRSANNYTYTLTDSIMNISTNTSALSILAGSGTTQYTPKSSIYTYTLRGNISITTPFEFTPSIIISHTASTTSVSFYGTVQTLSPKTLIYQGKQDTVIIAGSNQSTASIRVGGTNPIGINLIELVLSSPTNQSVNLYNVDGYIQLFYQKSHSLQPVPEAISSGAYTLGGVNGVSVYPIYNQADPMALLSSNISSFQVLWPLNQTTITLKTEGYLTLQVNDTSVNIAKGEYQIPQYSGGVYIKDIIRLTPINMTGEVVKLNAPQYIQPLSDSRGLFQGWNNTYGTRTLILNLTKSVTISVNYKPQYLVRATYINQNNMSIIGSRTDWVNTSTTTEIRFPETIYSGRYVRYVFSFTELNAKPLNLTQVNLTVTSPINLYGFYTEQYLINFGGLYEKYYSRLDLWADASSLINITLPNYIQDGAYARLAFNSYTFENKTYHSAQIFIQLLSPVNITLNYTQEYQVNFTGTYSEYFYGLSKWYNQGQNYSVTIPQLTSVNSTFRLIYDFATVNKTTINTTYLTGTVNSPIIIQLALTPQYFVDISGPNISVHGFFNKSQTITIQAPYYTGGIFRLDVFQEWQGTVNSTNTQLTLSVSRPVHEVAVYRATYIRLLLIATIVAAIIIGTIGVYIGSKRSKIFLS</sequence>
<dbReference type="EMBL" id="NEXF01000152">
    <property type="protein sequence ID" value="PSO07991.1"/>
    <property type="molecule type" value="Genomic_DNA"/>
</dbReference>
<gene>
    <name evidence="2" type="ORF">B9Q04_07935</name>
</gene>
<protein>
    <recommendedName>
        <fullName evidence="4">Bacterial repeat domain-containing protein</fullName>
    </recommendedName>
</protein>
<keyword evidence="1" id="KW-0812">Transmembrane</keyword>
<keyword evidence="1" id="KW-1133">Transmembrane helix</keyword>
<name>A0A2R6CAY8_9ARCH</name>
<dbReference type="AlphaFoldDB" id="A0A2R6CAY8"/>
<evidence type="ECO:0000313" key="2">
    <source>
        <dbReference type="EMBL" id="PSO07991.1"/>
    </source>
</evidence>
<proteinExistence type="predicted"/>
<evidence type="ECO:0000256" key="1">
    <source>
        <dbReference type="SAM" id="Phobius"/>
    </source>
</evidence>
<evidence type="ECO:0000313" key="3">
    <source>
        <dbReference type="Proteomes" id="UP000242015"/>
    </source>
</evidence>
<feature type="transmembrane region" description="Helical" evidence="1">
    <location>
        <begin position="650"/>
        <end position="672"/>
    </location>
</feature>
<dbReference type="Proteomes" id="UP000242015">
    <property type="component" value="Unassembled WGS sequence"/>
</dbReference>
<evidence type="ECO:0008006" key="4">
    <source>
        <dbReference type="Google" id="ProtNLM"/>
    </source>
</evidence>
<accession>A0A2R6CAY8</accession>
<reference evidence="2 3" key="1">
    <citation type="submission" date="2017-04" db="EMBL/GenBank/DDBJ databases">
        <title>Novel microbial lineages endemic to geothermal iron-oxide mats fill important gaps in the evolutionary history of Archaea.</title>
        <authorList>
            <person name="Jay Z.J."/>
            <person name="Beam J.P."/>
            <person name="Dlakic M."/>
            <person name="Rusch D.B."/>
            <person name="Kozubal M.A."/>
            <person name="Inskeep W.P."/>
        </authorList>
    </citation>
    <scope>NUCLEOTIDE SEQUENCE [LARGE SCALE GENOMIC DNA]</scope>
    <source>
        <strain evidence="2">BE_D</strain>
    </source>
</reference>